<dbReference type="EMBL" id="GL945429">
    <property type="protein sequence ID" value="EGO29776.1"/>
    <property type="molecule type" value="Genomic_DNA"/>
</dbReference>
<dbReference type="OrthoDB" id="37730at2759"/>
<dbReference type="AlphaFoldDB" id="F8NIL4"/>
<organism>
    <name type="scientific">Serpula lacrymans var. lacrymans (strain S7.9)</name>
    <name type="common">Dry rot fungus</name>
    <dbReference type="NCBI Taxonomy" id="578457"/>
    <lineage>
        <taxon>Eukaryota</taxon>
        <taxon>Fungi</taxon>
        <taxon>Dikarya</taxon>
        <taxon>Basidiomycota</taxon>
        <taxon>Agaricomycotina</taxon>
        <taxon>Agaricomycetes</taxon>
        <taxon>Agaricomycetidae</taxon>
        <taxon>Boletales</taxon>
        <taxon>Coniophorineae</taxon>
        <taxon>Serpulaceae</taxon>
        <taxon>Serpula</taxon>
    </lineage>
</organism>
<dbReference type="KEGG" id="sla:SERLADRAFT_458027"/>
<reference evidence="1" key="1">
    <citation type="submission" date="2011-04" db="EMBL/GenBank/DDBJ databases">
        <title>Evolution of plant cell wall degrading machinery underlies the functional diversity of forest fungi.</title>
        <authorList>
            <consortium name="US DOE Joint Genome Institute (JGI-PGF)"/>
            <person name="Eastwood D.C."/>
            <person name="Floudas D."/>
            <person name="Binder M."/>
            <person name="Majcherczyk A."/>
            <person name="Schneider P."/>
            <person name="Aerts A."/>
            <person name="Asiegbu F.O."/>
            <person name="Baker S.E."/>
            <person name="Barry K."/>
            <person name="Bendiksby M."/>
            <person name="Blumentritt M."/>
            <person name="Coutinho P.M."/>
            <person name="Cullen D."/>
            <person name="Cullen D."/>
            <person name="Gathman A."/>
            <person name="Goodell B."/>
            <person name="Henrissat B."/>
            <person name="Ihrmark K."/>
            <person name="Kauserud H."/>
            <person name="Kohler A."/>
            <person name="LaButti K."/>
            <person name="Lapidus A."/>
            <person name="Lavin J.L."/>
            <person name="Lee Y.-H."/>
            <person name="Lindquist E."/>
            <person name="Lilly W."/>
            <person name="Lucas S."/>
            <person name="Morin E."/>
            <person name="Murat C."/>
            <person name="Oguiza J.A."/>
            <person name="Park J."/>
            <person name="Pisabarro A.G."/>
            <person name="Riley R."/>
            <person name="Rosling A."/>
            <person name="Salamov A."/>
            <person name="Schmidt O."/>
            <person name="Schmutz J."/>
            <person name="Skrede I."/>
            <person name="Stenlid J."/>
            <person name="Wiebenga A."/>
            <person name="Xie X."/>
            <person name="Kues U."/>
            <person name="Hibbett D.S."/>
            <person name="Hoffmeister D."/>
            <person name="Hogberg N."/>
            <person name="Martin F."/>
            <person name="Grigoriev I.V."/>
            <person name="Watkinson S.C."/>
        </authorList>
    </citation>
    <scope>NUCLEOTIDE SEQUENCE</scope>
    <source>
        <strain evidence="1">S7.9</strain>
    </source>
</reference>
<dbReference type="InterPro" id="IPR053261">
    <property type="entry name" value="Polyketide-peptide_reg"/>
</dbReference>
<dbReference type="SUPFAM" id="SSF48613">
    <property type="entry name" value="Heme oxygenase-like"/>
    <property type="match status" value="1"/>
</dbReference>
<name>F8NIL4_SERL9</name>
<sequence>MSTSTSLASHLSSLSTPRPYSAATEHAFLTAAGDLSLPRSRLALWLAQDRIYAAHAYPRFIGLLIAKIPFDSAAHVGAGDKIEGQNRHILKLLVASLENVVREVGFFDDIAKQWNLEIGTVGGEGRVWVERKATRDYTAEMARVASLGSLEDGLVFLWAMERAYLDAWRYVKSQLSLSSTSETTDGQTAGAIRALTNNWTTPDFVDFVDELAKVMDACFVGLSGDSRNEAWARAEEIWARVVELEEAFWPEEGEETSARIAP</sequence>
<dbReference type="RefSeq" id="XP_007314018.1">
    <property type="nucleotide sequence ID" value="XM_007313956.1"/>
</dbReference>
<evidence type="ECO:0000313" key="1">
    <source>
        <dbReference type="EMBL" id="EGO29776.1"/>
    </source>
</evidence>
<dbReference type="Proteomes" id="UP000008064">
    <property type="component" value="Unassembled WGS sequence"/>
</dbReference>
<gene>
    <name evidence="1" type="ORF">SERLADRAFT_458027</name>
</gene>
<dbReference type="GeneID" id="18817625"/>
<protein>
    <recommendedName>
        <fullName evidence="2">Thiaminase-2/PQQC domain-containing protein</fullName>
    </recommendedName>
</protein>
<evidence type="ECO:0008006" key="2">
    <source>
        <dbReference type="Google" id="ProtNLM"/>
    </source>
</evidence>
<accession>F8NIL4</accession>
<dbReference type="PANTHER" id="PTHR41813">
    <property type="entry name" value="REGULATOR PAB1642, PUTATIVE (AFU_ORTHOLOGUE AFUA_3G11955)-RELATED"/>
    <property type="match status" value="1"/>
</dbReference>
<dbReference type="PANTHER" id="PTHR41813:SF2">
    <property type="entry name" value="REGULATOR PAB1642, PUTATIVE (AFU_ORTHOLOGUE AFUA_3G11955)-RELATED"/>
    <property type="match status" value="1"/>
</dbReference>
<dbReference type="HOGENOM" id="CLU_055855_0_1_1"/>
<dbReference type="CDD" id="cd19357">
    <property type="entry name" value="TenA_E_At3g16990-like"/>
    <property type="match status" value="1"/>
</dbReference>
<dbReference type="Gene3D" id="1.20.910.10">
    <property type="entry name" value="Heme oxygenase-like"/>
    <property type="match status" value="1"/>
</dbReference>
<proteinExistence type="predicted"/>
<dbReference type="InterPro" id="IPR016084">
    <property type="entry name" value="Haem_Oase-like_multi-hlx"/>
</dbReference>